<dbReference type="EMBL" id="FR824069">
    <property type="protein sequence ID" value="CCA16666.1"/>
    <property type="molecule type" value="Genomic_DNA"/>
</dbReference>
<evidence type="ECO:0000256" key="3">
    <source>
        <dbReference type="ARBA" id="ARBA00022801"/>
    </source>
</evidence>
<reference evidence="6" key="2">
    <citation type="submission" date="2011-02" db="EMBL/GenBank/DDBJ databases">
        <authorList>
            <person name="MacLean D."/>
        </authorList>
    </citation>
    <scope>NUCLEOTIDE SEQUENCE</scope>
</reference>
<accession>F0W6C2</accession>
<evidence type="ECO:0000313" key="6">
    <source>
        <dbReference type="EMBL" id="CCA16666.1"/>
    </source>
</evidence>
<comment type="similarity">
    <text evidence="1">Belongs to the neutral sphingomyelinase family.</text>
</comment>
<name>F0W6C2_9STRA</name>
<protein>
    <recommendedName>
        <fullName evidence="2">sphingomyelin phosphodiesterase</fullName>
        <ecNumber evidence="2">3.1.4.12</ecNumber>
    </recommendedName>
</protein>
<dbReference type="InterPro" id="IPR036691">
    <property type="entry name" value="Endo/exonu/phosph_ase_sf"/>
</dbReference>
<keyword evidence="4" id="KW-1133">Transmembrane helix</keyword>
<dbReference type="PANTHER" id="PTHR16320:SF1">
    <property type="entry name" value="SPHINGOMYELINASE DDB_G0288017"/>
    <property type="match status" value="1"/>
</dbReference>
<evidence type="ECO:0000256" key="1">
    <source>
        <dbReference type="ARBA" id="ARBA00006335"/>
    </source>
</evidence>
<evidence type="ECO:0000259" key="5">
    <source>
        <dbReference type="Pfam" id="PF03372"/>
    </source>
</evidence>
<keyword evidence="4" id="KW-0472">Membrane</keyword>
<gene>
    <name evidence="6" type="primary">AlNc14C24G2422</name>
    <name evidence="6" type="ORF">ALNC14_028090</name>
</gene>
<dbReference type="InterPro" id="IPR005135">
    <property type="entry name" value="Endo/exonuclease/phosphatase"/>
</dbReference>
<dbReference type="InterPro" id="IPR038772">
    <property type="entry name" value="Sph/SMPD2-like"/>
</dbReference>
<dbReference type="GO" id="GO:0005737">
    <property type="term" value="C:cytoplasm"/>
    <property type="evidence" value="ECO:0007669"/>
    <property type="project" value="TreeGrafter"/>
</dbReference>
<organism evidence="6">
    <name type="scientific">Albugo laibachii Nc14</name>
    <dbReference type="NCBI Taxonomy" id="890382"/>
    <lineage>
        <taxon>Eukaryota</taxon>
        <taxon>Sar</taxon>
        <taxon>Stramenopiles</taxon>
        <taxon>Oomycota</taxon>
        <taxon>Peronosporomycetes</taxon>
        <taxon>Albuginales</taxon>
        <taxon>Albuginaceae</taxon>
        <taxon>Albugo</taxon>
    </lineage>
</organism>
<dbReference type="GO" id="GO:0005576">
    <property type="term" value="C:extracellular region"/>
    <property type="evidence" value="ECO:0007669"/>
    <property type="project" value="InterPro"/>
</dbReference>
<dbReference type="AlphaFoldDB" id="F0W6C2"/>
<dbReference type="SUPFAM" id="SSF56219">
    <property type="entry name" value="DNase I-like"/>
    <property type="match status" value="1"/>
</dbReference>
<dbReference type="PANTHER" id="PTHR16320">
    <property type="entry name" value="SPHINGOMYELINASE FAMILY MEMBER"/>
    <property type="match status" value="1"/>
</dbReference>
<reference evidence="6" key="1">
    <citation type="journal article" date="2011" name="PLoS Biol.">
        <title>Gene gain and loss during evolution of obligate parasitism in the white rust pathogen of Arabidopsis thaliana.</title>
        <authorList>
            <person name="Kemen E."/>
            <person name="Gardiner A."/>
            <person name="Schultz-Larsen T."/>
            <person name="Kemen A.C."/>
            <person name="Balmuth A.L."/>
            <person name="Robert-Seilaniantz A."/>
            <person name="Bailey K."/>
            <person name="Holub E."/>
            <person name="Studholme D.J."/>
            <person name="Maclean D."/>
            <person name="Jones J.D."/>
        </authorList>
    </citation>
    <scope>NUCLEOTIDE SEQUENCE</scope>
</reference>
<sequence length="394" mass="45061">MSSKTERLAILSFNIFARPEGIHNGEWFRTGDYKDQRISFLLRKLENYDVALLQEMFEIGFRQRDFIRRAYKLGFKYHCGSIWPTITDKLLIDGGLLIISRFPIIERDRITFERGLGADGVCAKGVLYAKIQLTTRASDYIHVFTTHTQAGESLDSWTVRQHQLMQLMSFVKRKADQDRSNPILLTGDFNLDARHNVTHQEKNEEKSVLCTESEVYKQLIHDLSTALDHRDVLDLMKNYNTKSKSEKCVHPITNGNGHGQLLHSLSVKDRYTDGKCIDYMFFCPSKNQNQNQNLEIVKSKTRIDFCGIHDTTSPNQTMPITHISDHYGLSVEFRLNAGDGSGSIEELQKQYPPSLFCEKTPTLWQFKVYALLLLGVVSASGVAYNLFSFLSGLL</sequence>
<keyword evidence="3" id="KW-0378">Hydrolase</keyword>
<evidence type="ECO:0000256" key="2">
    <source>
        <dbReference type="ARBA" id="ARBA00012369"/>
    </source>
</evidence>
<feature type="transmembrane region" description="Helical" evidence="4">
    <location>
        <begin position="368"/>
        <end position="387"/>
    </location>
</feature>
<proteinExistence type="inferred from homology"/>
<dbReference type="EC" id="3.1.4.12" evidence="2"/>
<dbReference type="HOGENOM" id="CLU_053972_0_0_1"/>
<feature type="domain" description="Endonuclease/exonuclease/phosphatase" evidence="5">
    <location>
        <begin position="12"/>
        <end position="206"/>
    </location>
</feature>
<dbReference type="InterPro" id="IPR017766">
    <property type="entry name" value="Sphingomyelinase/PLipase_C"/>
</dbReference>
<evidence type="ECO:0000256" key="4">
    <source>
        <dbReference type="SAM" id="Phobius"/>
    </source>
</evidence>
<dbReference type="CDD" id="cd09078">
    <property type="entry name" value="nSMase"/>
    <property type="match status" value="1"/>
</dbReference>
<dbReference type="Pfam" id="PF03372">
    <property type="entry name" value="Exo_endo_phos"/>
    <property type="match status" value="1"/>
</dbReference>
<keyword evidence="4" id="KW-0812">Transmembrane</keyword>
<dbReference type="GO" id="GO:0004767">
    <property type="term" value="F:sphingomyelin phosphodiesterase activity"/>
    <property type="evidence" value="ECO:0007669"/>
    <property type="project" value="UniProtKB-EC"/>
</dbReference>
<dbReference type="Gene3D" id="3.60.10.10">
    <property type="entry name" value="Endonuclease/exonuclease/phosphatase"/>
    <property type="match status" value="1"/>
</dbReference>